<evidence type="ECO:0000259" key="6">
    <source>
        <dbReference type="Pfam" id="PF01883"/>
    </source>
</evidence>
<dbReference type="InterPro" id="IPR011004">
    <property type="entry name" value="Trimer_LpxA-like_sf"/>
</dbReference>
<dbReference type="InterPro" id="IPR034904">
    <property type="entry name" value="FSCA_dom_sf"/>
</dbReference>
<comment type="similarity">
    <text evidence="1">Belongs to the transferase hexapeptide repeat family.</text>
</comment>
<dbReference type="Pfam" id="PF01883">
    <property type="entry name" value="FeS_assembly_P"/>
    <property type="match status" value="1"/>
</dbReference>
<dbReference type="PROSITE" id="PS00101">
    <property type="entry name" value="HEXAPEP_TRANSFERASES"/>
    <property type="match status" value="1"/>
</dbReference>
<comment type="caution">
    <text evidence="7">The sequence shown here is derived from an EMBL/GenBank/DDBJ whole genome shotgun (WGS) entry which is preliminary data.</text>
</comment>
<evidence type="ECO:0000256" key="4">
    <source>
        <dbReference type="ARBA" id="ARBA00022679"/>
    </source>
</evidence>
<protein>
    <recommendedName>
        <fullName evidence="2">serine O-acetyltransferase</fullName>
        <ecNumber evidence="2">2.3.1.30</ecNumber>
    </recommendedName>
</protein>
<dbReference type="InterPro" id="IPR042122">
    <property type="entry name" value="Ser_AcTrfase_N_sf"/>
</dbReference>
<dbReference type="InterPro" id="IPR053376">
    <property type="entry name" value="Serine_acetyltransferase"/>
</dbReference>
<dbReference type="SUPFAM" id="SSF117916">
    <property type="entry name" value="Fe-S cluster assembly (FSCA) domain-like"/>
    <property type="match status" value="1"/>
</dbReference>
<dbReference type="InterPro" id="IPR045304">
    <property type="entry name" value="LbH_SAT"/>
</dbReference>
<evidence type="ECO:0000256" key="2">
    <source>
        <dbReference type="ARBA" id="ARBA00013266"/>
    </source>
</evidence>
<keyword evidence="3" id="KW-0028">Amino-acid biosynthesis</keyword>
<sequence>MRIREDIQTVFEKDPAARSIWEVLTCYPGLHAIWIHRISHALWTHRLRLAARLLSHISRFLTGVEIHPGAKIGRRFFIDHGMGVVIGETAVVGDDVLMYMGTVLGGTSLEKVKRHPTLEDGVVIGSGAIVLGPVTIGSGAKIGAGSVVVRSVPAGATVVGVPGRIAEPECPSTRTDLNYANLPDPMLRVVSRLLDRQNWMEERVRSLERSLSGPEAEMIKMKLAKEEEVREALRDVLDPEVGIDIVDLGLIKDIIVDGDRVEVNMVLTSQACPLADHLKEQVNRRVMGLSGVNRVDVRVLDEPWDWERFARQRSLRQEV</sequence>
<dbReference type="NCBIfam" id="NF041874">
    <property type="entry name" value="EPS_EpsC"/>
    <property type="match status" value="1"/>
</dbReference>
<evidence type="ECO:0000313" key="8">
    <source>
        <dbReference type="Proteomes" id="UP001215956"/>
    </source>
</evidence>
<proteinExistence type="inferred from homology"/>
<feature type="domain" description="MIP18 family-like" evidence="6">
    <location>
        <begin position="226"/>
        <end position="297"/>
    </location>
</feature>
<evidence type="ECO:0000256" key="5">
    <source>
        <dbReference type="ARBA" id="ARBA00023315"/>
    </source>
</evidence>
<dbReference type="CDD" id="cd03354">
    <property type="entry name" value="LbH_SAT"/>
    <property type="match status" value="1"/>
</dbReference>
<accession>A0ABT5XHE7</accession>
<keyword evidence="5 7" id="KW-0012">Acyltransferase</keyword>
<keyword evidence="4 7" id="KW-0808">Transferase</keyword>
<gene>
    <name evidence="7" type="primary">cysE</name>
    <name evidence="7" type="ORF">P0O24_10750</name>
</gene>
<dbReference type="SUPFAM" id="SSF51161">
    <property type="entry name" value="Trimeric LpxA-like enzymes"/>
    <property type="match status" value="1"/>
</dbReference>
<dbReference type="Gene3D" id="1.10.3130.10">
    <property type="entry name" value="serine acetyltransferase, domain 1"/>
    <property type="match status" value="1"/>
</dbReference>
<name>A0ABT5XHE7_9EURY</name>
<dbReference type="Proteomes" id="UP001215956">
    <property type="component" value="Unassembled WGS sequence"/>
</dbReference>
<evidence type="ECO:0000256" key="3">
    <source>
        <dbReference type="ARBA" id="ARBA00022605"/>
    </source>
</evidence>
<evidence type="ECO:0000256" key="1">
    <source>
        <dbReference type="ARBA" id="ARBA00007274"/>
    </source>
</evidence>
<dbReference type="RefSeq" id="WP_316969756.1">
    <property type="nucleotide sequence ID" value="NZ_JARFPL010000042.1"/>
</dbReference>
<dbReference type="Pfam" id="PF00132">
    <property type="entry name" value="Hexapep"/>
    <property type="match status" value="1"/>
</dbReference>
<evidence type="ECO:0000313" key="7">
    <source>
        <dbReference type="EMBL" id="MDF0594058.1"/>
    </source>
</evidence>
<keyword evidence="8" id="KW-1185">Reference proteome</keyword>
<dbReference type="EC" id="2.3.1.30" evidence="2"/>
<organism evidence="7 8">
    <name type="scientific">Candidatus Methanocrinis alkalitolerans</name>
    <dbReference type="NCBI Taxonomy" id="3033395"/>
    <lineage>
        <taxon>Archaea</taxon>
        <taxon>Methanobacteriati</taxon>
        <taxon>Methanobacteriota</taxon>
        <taxon>Stenosarchaea group</taxon>
        <taxon>Methanomicrobia</taxon>
        <taxon>Methanotrichales</taxon>
        <taxon>Methanotrichaceae</taxon>
        <taxon>Methanocrinis</taxon>
    </lineage>
</organism>
<dbReference type="Gene3D" id="3.30.300.130">
    <property type="entry name" value="Fe-S cluster assembly (FSCA)"/>
    <property type="match status" value="1"/>
</dbReference>
<dbReference type="GO" id="GO:0009001">
    <property type="term" value="F:serine O-acetyltransferase activity"/>
    <property type="evidence" value="ECO:0007669"/>
    <property type="project" value="UniProtKB-EC"/>
</dbReference>
<dbReference type="InterPro" id="IPR002744">
    <property type="entry name" value="MIP18-like"/>
</dbReference>
<dbReference type="EMBL" id="JARFPL010000042">
    <property type="protein sequence ID" value="MDF0594058.1"/>
    <property type="molecule type" value="Genomic_DNA"/>
</dbReference>
<dbReference type="Gene3D" id="2.160.10.10">
    <property type="entry name" value="Hexapeptide repeat proteins"/>
    <property type="match status" value="1"/>
</dbReference>
<dbReference type="NCBIfam" id="TIGR01172">
    <property type="entry name" value="cysE"/>
    <property type="match status" value="1"/>
</dbReference>
<dbReference type="InterPro" id="IPR018357">
    <property type="entry name" value="Hexapep_transf_CS"/>
</dbReference>
<dbReference type="PANTHER" id="PTHR42811">
    <property type="entry name" value="SERINE ACETYLTRANSFERASE"/>
    <property type="match status" value="1"/>
</dbReference>
<dbReference type="InterPro" id="IPR005881">
    <property type="entry name" value="Ser_O-AcTrfase"/>
</dbReference>
<reference evidence="7 8" key="1">
    <citation type="submission" date="2023-03" db="EMBL/GenBank/DDBJ databases">
        <title>Whole genome sequencing of Methanotrichaceae archaeon M04Ac.</title>
        <authorList>
            <person name="Khomyakova M.A."/>
            <person name="Merkel A.Y."/>
            <person name="Slobodkin A.I."/>
        </authorList>
    </citation>
    <scope>NUCLEOTIDE SEQUENCE [LARGE SCALE GENOMIC DNA]</scope>
    <source>
        <strain evidence="7 8">M04Ac</strain>
    </source>
</reference>
<dbReference type="InterPro" id="IPR001451">
    <property type="entry name" value="Hexapep"/>
</dbReference>